<reference evidence="2 3" key="1">
    <citation type="submission" date="2022-05" db="EMBL/GenBank/DDBJ databases">
        <authorList>
            <consortium name="Genoscope - CEA"/>
            <person name="William W."/>
        </authorList>
    </citation>
    <scope>NUCLEOTIDE SEQUENCE [LARGE SCALE GENOMIC DNA]</scope>
</reference>
<name>A0AAU9W8A5_9CNID</name>
<gene>
    <name evidence="2" type="ORF">PMEA_00003025</name>
</gene>
<accession>A0AAU9W8A5</accession>
<protein>
    <submittedName>
        <fullName evidence="2">Uncharacterized protein</fullName>
    </submittedName>
</protein>
<evidence type="ECO:0000256" key="1">
    <source>
        <dbReference type="SAM" id="Phobius"/>
    </source>
</evidence>
<keyword evidence="3" id="KW-1185">Reference proteome</keyword>
<keyword evidence="1" id="KW-0472">Membrane</keyword>
<proteinExistence type="predicted"/>
<comment type="caution">
    <text evidence="2">The sequence shown here is derived from an EMBL/GenBank/DDBJ whole genome shotgun (WGS) entry which is preliminary data.</text>
</comment>
<dbReference type="Proteomes" id="UP001159428">
    <property type="component" value="Unassembled WGS sequence"/>
</dbReference>
<evidence type="ECO:0000313" key="2">
    <source>
        <dbReference type="EMBL" id="CAH3107964.1"/>
    </source>
</evidence>
<dbReference type="AlphaFoldDB" id="A0AAU9W8A5"/>
<organism evidence="2 3">
    <name type="scientific">Pocillopora meandrina</name>
    <dbReference type="NCBI Taxonomy" id="46732"/>
    <lineage>
        <taxon>Eukaryota</taxon>
        <taxon>Metazoa</taxon>
        <taxon>Cnidaria</taxon>
        <taxon>Anthozoa</taxon>
        <taxon>Hexacorallia</taxon>
        <taxon>Scleractinia</taxon>
        <taxon>Astrocoeniina</taxon>
        <taxon>Pocilloporidae</taxon>
        <taxon>Pocillopora</taxon>
    </lineage>
</organism>
<feature type="transmembrane region" description="Helical" evidence="1">
    <location>
        <begin position="200"/>
        <end position="224"/>
    </location>
</feature>
<evidence type="ECO:0000313" key="3">
    <source>
        <dbReference type="Proteomes" id="UP001159428"/>
    </source>
</evidence>
<sequence>MAQLHNPVQNVEVLKESVAAKEVHFKNNVVSLASNDGPIKFHKVVKGSVCVDVNELRNRGEVLEKVNELGFAPGGTVIKMNSRIEKYVSELKRDYEARGFHSDQINFWDAENQNTFQFEANPVSRRIWTPGGGPNPRGIQIRCDTGTWLMLVSSGACVKSYSILAINLKMDMCILGQCLYTSHFQGIYEISFSSLTRVRVICLGVSYISLSSSIVSYITAILYVDPKATDPALEGKLQRSSCLC</sequence>
<dbReference type="EMBL" id="CALNXJ010000011">
    <property type="protein sequence ID" value="CAH3107964.1"/>
    <property type="molecule type" value="Genomic_DNA"/>
</dbReference>
<keyword evidence="1" id="KW-0812">Transmembrane</keyword>
<keyword evidence="1" id="KW-1133">Transmembrane helix</keyword>